<evidence type="ECO:0000259" key="5">
    <source>
        <dbReference type="PROSITE" id="PS50042"/>
    </source>
</evidence>
<dbReference type="SUPFAM" id="SSF51206">
    <property type="entry name" value="cAMP-binding domain-like"/>
    <property type="match status" value="1"/>
</dbReference>
<keyword evidence="2" id="KW-0238">DNA-binding</keyword>
<sequence>MQKQCIAIVPLFNHLSPAEMTEILAATSSITFRKGETIYRAGELSDGLYIIHKGKIKIYRLSNMGKEQLVRMVGPGNFTGELSLFREMTHDAYAEAMEDVEICRMDRHKFQQFLIAYPAISLKMLSEFSLRLSQVENQATHIALETAETRIAMFLANEVENQKSIQISLGMSRKDLASFLGTTPETVSRKLTEFEAAGWIRQHKGQTIEIIDLDALLLL</sequence>
<dbReference type="InterPro" id="IPR012318">
    <property type="entry name" value="HTH_CRP"/>
</dbReference>
<evidence type="ECO:0000256" key="2">
    <source>
        <dbReference type="ARBA" id="ARBA00023125"/>
    </source>
</evidence>
<comment type="caution">
    <text evidence="7">The sequence shown here is derived from an EMBL/GenBank/DDBJ whole genome shotgun (WGS) entry which is preliminary data.</text>
</comment>
<keyword evidence="1" id="KW-0805">Transcription regulation</keyword>
<dbReference type="PROSITE" id="PS51063">
    <property type="entry name" value="HTH_CRP_2"/>
    <property type="match status" value="1"/>
</dbReference>
<dbReference type="InterPro" id="IPR036388">
    <property type="entry name" value="WH-like_DNA-bd_sf"/>
</dbReference>
<dbReference type="InterPro" id="IPR050397">
    <property type="entry name" value="Env_Response_Regulators"/>
</dbReference>
<dbReference type="CDD" id="cd00092">
    <property type="entry name" value="HTH_CRP"/>
    <property type="match status" value="1"/>
</dbReference>
<evidence type="ECO:0000313" key="7">
    <source>
        <dbReference type="EMBL" id="MFD2114243.1"/>
    </source>
</evidence>
<dbReference type="InterPro" id="IPR018490">
    <property type="entry name" value="cNMP-bd_dom_sf"/>
</dbReference>
<dbReference type="PRINTS" id="PR00034">
    <property type="entry name" value="HTHCRP"/>
</dbReference>
<dbReference type="PANTHER" id="PTHR24567:SF28">
    <property type="entry name" value="LISTERIOLYSIN REGULATORY PROTEIN"/>
    <property type="match status" value="1"/>
</dbReference>
<dbReference type="InterPro" id="IPR036390">
    <property type="entry name" value="WH_DNA-bd_sf"/>
</dbReference>
<keyword evidence="8" id="KW-1185">Reference proteome</keyword>
<dbReference type="CDD" id="cd00038">
    <property type="entry name" value="CAP_ED"/>
    <property type="match status" value="1"/>
</dbReference>
<proteinExistence type="predicted"/>
<evidence type="ECO:0000256" key="1">
    <source>
        <dbReference type="ARBA" id="ARBA00023015"/>
    </source>
</evidence>
<dbReference type="SUPFAM" id="SSF46785">
    <property type="entry name" value="Winged helix' DNA-binding domain"/>
    <property type="match status" value="1"/>
</dbReference>
<accession>A0ABW4YEZ8</accession>
<dbReference type="Gene3D" id="1.10.10.10">
    <property type="entry name" value="Winged helix-like DNA-binding domain superfamily/Winged helix DNA-binding domain"/>
    <property type="match status" value="1"/>
</dbReference>
<dbReference type="Proteomes" id="UP001597362">
    <property type="component" value="Unassembled WGS sequence"/>
</dbReference>
<dbReference type="RefSeq" id="WP_377769240.1">
    <property type="nucleotide sequence ID" value="NZ_JBHUHO010000002.1"/>
</dbReference>
<gene>
    <name evidence="7" type="ORF">ACFSJH_00540</name>
</gene>
<dbReference type="PROSITE" id="PS00042">
    <property type="entry name" value="HTH_CRP_1"/>
    <property type="match status" value="1"/>
</dbReference>
<dbReference type="Pfam" id="PF00027">
    <property type="entry name" value="cNMP_binding"/>
    <property type="match status" value="1"/>
</dbReference>
<dbReference type="SMART" id="SM00419">
    <property type="entry name" value="HTH_CRP"/>
    <property type="match status" value="1"/>
</dbReference>
<keyword evidence="4" id="KW-0804">Transcription</keyword>
<feature type="domain" description="Cyclic nucleotide-binding" evidence="5">
    <location>
        <begin position="11"/>
        <end position="131"/>
    </location>
</feature>
<dbReference type="InterPro" id="IPR018335">
    <property type="entry name" value="Tscrpt_reg_HTH_Crp-type_CS"/>
</dbReference>
<reference evidence="8" key="1">
    <citation type="journal article" date="2019" name="Int. J. Syst. Evol. Microbiol.">
        <title>The Global Catalogue of Microorganisms (GCM) 10K type strain sequencing project: providing services to taxonomists for standard genome sequencing and annotation.</title>
        <authorList>
            <consortium name="The Broad Institute Genomics Platform"/>
            <consortium name="The Broad Institute Genome Sequencing Center for Infectious Disease"/>
            <person name="Wu L."/>
            <person name="Ma J."/>
        </authorList>
    </citation>
    <scope>NUCLEOTIDE SEQUENCE [LARGE SCALE GENOMIC DNA]</scope>
    <source>
        <strain evidence="8">GH52</strain>
    </source>
</reference>
<dbReference type="PANTHER" id="PTHR24567">
    <property type="entry name" value="CRP FAMILY TRANSCRIPTIONAL REGULATORY PROTEIN"/>
    <property type="match status" value="1"/>
</dbReference>
<dbReference type="InterPro" id="IPR000595">
    <property type="entry name" value="cNMP-bd_dom"/>
</dbReference>
<dbReference type="SMART" id="SM00100">
    <property type="entry name" value="cNMP"/>
    <property type="match status" value="1"/>
</dbReference>
<organism evidence="7 8">
    <name type="scientific">Paenibacillus yanchengensis</name>
    <dbReference type="NCBI Taxonomy" id="2035833"/>
    <lineage>
        <taxon>Bacteria</taxon>
        <taxon>Bacillati</taxon>
        <taxon>Bacillota</taxon>
        <taxon>Bacilli</taxon>
        <taxon>Bacillales</taxon>
        <taxon>Paenibacillaceae</taxon>
        <taxon>Paenibacillus</taxon>
    </lineage>
</organism>
<evidence type="ECO:0000256" key="3">
    <source>
        <dbReference type="ARBA" id="ARBA00023159"/>
    </source>
</evidence>
<keyword evidence="3" id="KW-0010">Activator</keyword>
<dbReference type="Gene3D" id="2.60.120.10">
    <property type="entry name" value="Jelly Rolls"/>
    <property type="match status" value="1"/>
</dbReference>
<dbReference type="InterPro" id="IPR014710">
    <property type="entry name" value="RmlC-like_jellyroll"/>
</dbReference>
<dbReference type="Pfam" id="PF13545">
    <property type="entry name" value="HTH_Crp_2"/>
    <property type="match status" value="1"/>
</dbReference>
<protein>
    <submittedName>
        <fullName evidence="7">Crp/Fnr family transcriptional regulator</fullName>
    </submittedName>
</protein>
<dbReference type="EMBL" id="JBHUHO010000002">
    <property type="protein sequence ID" value="MFD2114243.1"/>
    <property type="molecule type" value="Genomic_DNA"/>
</dbReference>
<evidence type="ECO:0000313" key="8">
    <source>
        <dbReference type="Proteomes" id="UP001597362"/>
    </source>
</evidence>
<name>A0ABW4YEZ8_9BACL</name>
<evidence type="ECO:0000256" key="4">
    <source>
        <dbReference type="ARBA" id="ARBA00023163"/>
    </source>
</evidence>
<dbReference type="PROSITE" id="PS50042">
    <property type="entry name" value="CNMP_BINDING_3"/>
    <property type="match status" value="1"/>
</dbReference>
<evidence type="ECO:0000259" key="6">
    <source>
        <dbReference type="PROSITE" id="PS51063"/>
    </source>
</evidence>
<feature type="domain" description="HTH crp-type" evidence="6">
    <location>
        <begin position="145"/>
        <end position="214"/>
    </location>
</feature>